<feature type="region of interest" description="Disordered" evidence="1">
    <location>
        <begin position="1"/>
        <end position="59"/>
    </location>
</feature>
<evidence type="ECO:0000313" key="2">
    <source>
        <dbReference type="EMBL" id="KAJ8367231.1"/>
    </source>
</evidence>
<organism evidence="2 3">
    <name type="scientific">Aldrovandia affinis</name>
    <dbReference type="NCBI Taxonomy" id="143900"/>
    <lineage>
        <taxon>Eukaryota</taxon>
        <taxon>Metazoa</taxon>
        <taxon>Chordata</taxon>
        <taxon>Craniata</taxon>
        <taxon>Vertebrata</taxon>
        <taxon>Euteleostomi</taxon>
        <taxon>Actinopterygii</taxon>
        <taxon>Neopterygii</taxon>
        <taxon>Teleostei</taxon>
        <taxon>Notacanthiformes</taxon>
        <taxon>Halosauridae</taxon>
        <taxon>Aldrovandia</taxon>
    </lineage>
</organism>
<dbReference type="EMBL" id="JAINUG010000494">
    <property type="protein sequence ID" value="KAJ8367231.1"/>
    <property type="molecule type" value="Genomic_DNA"/>
</dbReference>
<feature type="compositionally biased region" description="Basic residues" evidence="1">
    <location>
        <begin position="1"/>
        <end position="27"/>
    </location>
</feature>
<evidence type="ECO:0000256" key="1">
    <source>
        <dbReference type="SAM" id="MobiDB-lite"/>
    </source>
</evidence>
<protein>
    <submittedName>
        <fullName evidence="2">Uncharacterized protein</fullName>
    </submittedName>
</protein>
<comment type="caution">
    <text evidence="2">The sequence shown here is derived from an EMBL/GenBank/DDBJ whole genome shotgun (WGS) entry which is preliminary data.</text>
</comment>
<proteinExistence type="predicted"/>
<reference evidence="2" key="1">
    <citation type="journal article" date="2023" name="Science">
        <title>Genome structures resolve the early diversification of teleost fishes.</title>
        <authorList>
            <person name="Parey E."/>
            <person name="Louis A."/>
            <person name="Montfort J."/>
            <person name="Bouchez O."/>
            <person name="Roques C."/>
            <person name="Iampietro C."/>
            <person name="Lluch J."/>
            <person name="Castinel A."/>
            <person name="Donnadieu C."/>
            <person name="Desvignes T."/>
            <person name="Floi Bucao C."/>
            <person name="Jouanno E."/>
            <person name="Wen M."/>
            <person name="Mejri S."/>
            <person name="Dirks R."/>
            <person name="Jansen H."/>
            <person name="Henkel C."/>
            <person name="Chen W.J."/>
            <person name="Zahm M."/>
            <person name="Cabau C."/>
            <person name="Klopp C."/>
            <person name="Thompson A.W."/>
            <person name="Robinson-Rechavi M."/>
            <person name="Braasch I."/>
            <person name="Lecointre G."/>
            <person name="Bobe J."/>
            <person name="Postlethwait J.H."/>
            <person name="Berthelot C."/>
            <person name="Roest Crollius H."/>
            <person name="Guiguen Y."/>
        </authorList>
    </citation>
    <scope>NUCLEOTIDE SEQUENCE</scope>
    <source>
        <strain evidence="2">NC1722</strain>
    </source>
</reference>
<accession>A0AAD7R7E5</accession>
<dbReference type="AlphaFoldDB" id="A0AAD7R7E5"/>
<dbReference type="Proteomes" id="UP001221898">
    <property type="component" value="Unassembled WGS sequence"/>
</dbReference>
<gene>
    <name evidence="2" type="ORF">AAFF_G00324110</name>
</gene>
<sequence length="136" mass="15341">MAPRLRRIPRISRLRRTSHMMRQRHWPRPPLTRPQREKRANHLPGETPERGVATRARSAHCGRAATRAPDVGLKLTPAQNNTVNIARDPIKRHSATSHPVTLKGSRGHCVCVATLAKVTRSRHKCTQITTLSKYGD</sequence>
<name>A0AAD7R7E5_9TELE</name>
<keyword evidence="3" id="KW-1185">Reference proteome</keyword>
<evidence type="ECO:0000313" key="3">
    <source>
        <dbReference type="Proteomes" id="UP001221898"/>
    </source>
</evidence>